<feature type="compositionally biased region" description="Acidic residues" evidence="4">
    <location>
        <begin position="118"/>
        <end position="149"/>
    </location>
</feature>
<dbReference type="GO" id="GO:0000724">
    <property type="term" value="P:double-strand break repair via homologous recombination"/>
    <property type="evidence" value="ECO:0007669"/>
    <property type="project" value="UniProtKB-ARBA"/>
</dbReference>
<dbReference type="InterPro" id="IPR037231">
    <property type="entry name" value="NAP-like_sf"/>
</dbReference>
<dbReference type="AlphaFoldDB" id="A0ABD3DA49"/>
<evidence type="ECO:0000256" key="3">
    <source>
        <dbReference type="RuleBase" id="RU003876"/>
    </source>
</evidence>
<dbReference type="SUPFAM" id="SSF143113">
    <property type="entry name" value="NAP-like"/>
    <property type="match status" value="1"/>
</dbReference>
<proteinExistence type="inferred from homology"/>
<keyword evidence="2" id="KW-0143">Chaperone</keyword>
<accession>A0ABD3DA49</accession>
<gene>
    <name evidence="5" type="primary">NRP2_2</name>
    <name evidence="5" type="ORF">CASFOL_018482</name>
</gene>
<dbReference type="InterPro" id="IPR002164">
    <property type="entry name" value="NAP_family"/>
</dbReference>
<organism evidence="5 6">
    <name type="scientific">Castilleja foliolosa</name>
    <dbReference type="NCBI Taxonomy" id="1961234"/>
    <lineage>
        <taxon>Eukaryota</taxon>
        <taxon>Viridiplantae</taxon>
        <taxon>Streptophyta</taxon>
        <taxon>Embryophyta</taxon>
        <taxon>Tracheophyta</taxon>
        <taxon>Spermatophyta</taxon>
        <taxon>Magnoliopsida</taxon>
        <taxon>eudicotyledons</taxon>
        <taxon>Gunneridae</taxon>
        <taxon>Pentapetalae</taxon>
        <taxon>asterids</taxon>
        <taxon>lamiids</taxon>
        <taxon>Lamiales</taxon>
        <taxon>Orobanchaceae</taxon>
        <taxon>Pedicularideae</taxon>
        <taxon>Castillejinae</taxon>
        <taxon>Castilleja</taxon>
    </lineage>
</organism>
<dbReference type="Proteomes" id="UP001632038">
    <property type="component" value="Unassembled WGS sequence"/>
</dbReference>
<protein>
    <submittedName>
        <fullName evidence="5">NAP1-related protein 2</fullName>
    </submittedName>
</protein>
<comment type="similarity">
    <text evidence="1 3">Belongs to the nucleosome assembly protein (NAP) family.</text>
</comment>
<keyword evidence="6" id="KW-1185">Reference proteome</keyword>
<dbReference type="PANTHER" id="PTHR11875">
    <property type="entry name" value="TESTIS-SPECIFIC Y-ENCODED PROTEIN"/>
    <property type="match status" value="1"/>
</dbReference>
<reference evidence="6" key="1">
    <citation type="journal article" date="2024" name="IScience">
        <title>Strigolactones Initiate the Formation of Haustorium-like Structures in Castilleja.</title>
        <authorList>
            <person name="Buerger M."/>
            <person name="Peterson D."/>
            <person name="Chory J."/>
        </authorList>
    </citation>
    <scope>NUCLEOTIDE SEQUENCE [LARGE SCALE GENOMIC DNA]</scope>
</reference>
<dbReference type="EMBL" id="JAVIJP010000023">
    <property type="protein sequence ID" value="KAL3638034.1"/>
    <property type="molecule type" value="Genomic_DNA"/>
</dbReference>
<dbReference type="Pfam" id="PF00956">
    <property type="entry name" value="NAP"/>
    <property type="match status" value="1"/>
</dbReference>
<dbReference type="Gene3D" id="3.30.1120.90">
    <property type="entry name" value="Nucleosome assembly protein"/>
    <property type="match status" value="1"/>
</dbReference>
<evidence type="ECO:0000313" key="5">
    <source>
        <dbReference type="EMBL" id="KAL3638034.1"/>
    </source>
</evidence>
<comment type="caution">
    <text evidence="5">The sequence shown here is derived from an EMBL/GenBank/DDBJ whole genome shotgun (WGS) entry which is preliminary data.</text>
</comment>
<evidence type="ECO:0000313" key="6">
    <source>
        <dbReference type="Proteomes" id="UP001632038"/>
    </source>
</evidence>
<dbReference type="GO" id="GO:0005634">
    <property type="term" value="C:nucleus"/>
    <property type="evidence" value="ECO:0007669"/>
    <property type="project" value="UniProtKB-ARBA"/>
</dbReference>
<dbReference type="GO" id="GO:0042393">
    <property type="term" value="F:histone binding"/>
    <property type="evidence" value="ECO:0007669"/>
    <property type="project" value="UniProtKB-ARBA"/>
</dbReference>
<name>A0ABD3DA49_9LAMI</name>
<evidence type="ECO:0000256" key="1">
    <source>
        <dbReference type="ARBA" id="ARBA00009947"/>
    </source>
</evidence>
<evidence type="ECO:0000256" key="4">
    <source>
        <dbReference type="SAM" id="MobiDB-lite"/>
    </source>
</evidence>
<feature type="region of interest" description="Disordered" evidence="4">
    <location>
        <begin position="110"/>
        <end position="149"/>
    </location>
</feature>
<evidence type="ECO:0000256" key="2">
    <source>
        <dbReference type="ARBA" id="ARBA00023186"/>
    </source>
</evidence>
<sequence length="149" mass="17472">MYIFKYLNNLEVEDSKDVKSGYSIAFKFKPNPYFEDTKISKTYTFLEEGITKITVTPIKWKEGKGTPNVLAEEKKGNKRSHVEEIFFTWFSDSEHKGDIFEIHDEDLLPNPLTYFNNDADEEELEMDDEDDDEENGDDESEDDDDKDED</sequence>